<evidence type="ECO:0000313" key="1">
    <source>
        <dbReference type="EMBL" id="KKQ36060.1"/>
    </source>
</evidence>
<sequence length="40" mass="4596">YLDVNVTNSYGNSIQVSSNQFQVVAVSDIRLFDVMLFRQK</sequence>
<name>A0A0G0HBW7_9BACT</name>
<proteinExistence type="predicted"/>
<reference evidence="1 2" key="1">
    <citation type="journal article" date="2015" name="Nature">
        <title>rRNA introns, odd ribosomes, and small enigmatic genomes across a large radiation of phyla.</title>
        <authorList>
            <person name="Brown C.T."/>
            <person name="Hug L.A."/>
            <person name="Thomas B.C."/>
            <person name="Sharon I."/>
            <person name="Castelle C.J."/>
            <person name="Singh A."/>
            <person name="Wilkins M.J."/>
            <person name="Williams K.H."/>
            <person name="Banfield J.F."/>
        </authorList>
    </citation>
    <scope>NUCLEOTIDE SEQUENCE [LARGE SCALE GENOMIC DNA]</scope>
</reference>
<organism evidence="1 2">
    <name type="scientific">Candidatus Woesebacteria bacterium GW2011_GWA1_37_7</name>
    <dbReference type="NCBI Taxonomy" id="1618545"/>
    <lineage>
        <taxon>Bacteria</taxon>
        <taxon>Candidatus Woeseibacteriota</taxon>
    </lineage>
</organism>
<evidence type="ECO:0000313" key="2">
    <source>
        <dbReference type="Proteomes" id="UP000034591"/>
    </source>
</evidence>
<dbReference type="AlphaFoldDB" id="A0A0G0HBW7"/>
<protein>
    <submittedName>
        <fullName evidence="1">Uncharacterized protein</fullName>
    </submittedName>
</protein>
<dbReference type="Proteomes" id="UP000034591">
    <property type="component" value="Unassembled WGS sequence"/>
</dbReference>
<feature type="non-terminal residue" evidence="1">
    <location>
        <position position="1"/>
    </location>
</feature>
<accession>A0A0G0HBW7</accession>
<gene>
    <name evidence="1" type="ORF">US53_C0066G0009</name>
</gene>
<comment type="caution">
    <text evidence="1">The sequence shown here is derived from an EMBL/GenBank/DDBJ whole genome shotgun (WGS) entry which is preliminary data.</text>
</comment>
<dbReference type="EMBL" id="LBTI01000066">
    <property type="protein sequence ID" value="KKQ36060.1"/>
    <property type="molecule type" value="Genomic_DNA"/>
</dbReference>